<dbReference type="KEGG" id="nsh:GXM_04899"/>
<proteinExistence type="predicted"/>
<keyword evidence="2" id="KW-1185">Reference proteome</keyword>
<dbReference type="Proteomes" id="UP000326678">
    <property type="component" value="Chromosome Gxm1"/>
</dbReference>
<gene>
    <name evidence="1" type="ORF">GXM_04899</name>
</gene>
<organism evidence="1 2">
    <name type="scientific">Nostoc sphaeroides CCNUC1</name>
    <dbReference type="NCBI Taxonomy" id="2653204"/>
    <lineage>
        <taxon>Bacteria</taxon>
        <taxon>Bacillati</taxon>
        <taxon>Cyanobacteriota</taxon>
        <taxon>Cyanophyceae</taxon>
        <taxon>Nostocales</taxon>
        <taxon>Nostocaceae</taxon>
        <taxon>Nostoc</taxon>
    </lineage>
</organism>
<evidence type="ECO:0000313" key="2">
    <source>
        <dbReference type="Proteomes" id="UP000326678"/>
    </source>
</evidence>
<dbReference type="AlphaFoldDB" id="A0A5P8W3T0"/>
<accession>A0A5P8W3T0</accession>
<reference evidence="1 2" key="1">
    <citation type="submission" date="2019-10" db="EMBL/GenBank/DDBJ databases">
        <title>Genomic and transcriptomic insights into the perfect genentic adaptation of a filamentous nitrogen-fixing cyanobacterium to rice fields.</title>
        <authorList>
            <person name="Chen Z."/>
        </authorList>
    </citation>
    <scope>NUCLEOTIDE SEQUENCE [LARGE SCALE GENOMIC DNA]</scope>
    <source>
        <strain evidence="1">CCNUC1</strain>
    </source>
</reference>
<evidence type="ECO:0000313" key="1">
    <source>
        <dbReference type="EMBL" id="QFS47407.1"/>
    </source>
</evidence>
<name>A0A5P8W3T0_9NOSO</name>
<dbReference type="EMBL" id="CP045226">
    <property type="protein sequence ID" value="QFS47407.1"/>
    <property type="molecule type" value="Genomic_DNA"/>
</dbReference>
<sequence>MIARFPFSLPETYSKGCQIAQVALFIIFLQELKSVHRP</sequence>
<protein>
    <submittedName>
        <fullName evidence="1">Uncharacterized protein</fullName>
    </submittedName>
</protein>